<dbReference type="Pfam" id="PF05389">
    <property type="entry name" value="MecA"/>
    <property type="match status" value="1"/>
</dbReference>
<reference evidence="4" key="1">
    <citation type="submission" date="2022-10" db="EMBL/GenBank/DDBJ databases">
        <title>Description of Fervidibacillus gen. nov. in the family Fervidibacillaceae fam. nov. with two species, Fervidibacillus albus sp. nov., and Fervidibacillus halotolerans sp. nov., isolated from tidal flat sediments.</title>
        <authorList>
            <person name="Kwon K.K."/>
            <person name="Yang S.-H."/>
        </authorList>
    </citation>
    <scope>NUCLEOTIDE SEQUENCE</scope>
    <source>
        <strain evidence="4">JCM 19140</strain>
    </source>
</reference>
<protein>
    <submittedName>
        <fullName evidence="4">Adaptor protein MecA</fullName>
    </submittedName>
</protein>
<name>A0AAE3ISS1_9BACI</name>
<dbReference type="Proteomes" id="UP001209318">
    <property type="component" value="Unassembled WGS sequence"/>
</dbReference>
<dbReference type="InterPro" id="IPR008681">
    <property type="entry name" value="Neg-reg_MecA"/>
</dbReference>
<evidence type="ECO:0000256" key="1">
    <source>
        <dbReference type="ARBA" id="ARBA00005397"/>
    </source>
</evidence>
<dbReference type="Gene3D" id="3.30.70.1950">
    <property type="match status" value="1"/>
</dbReference>
<organism evidence="4 5">
    <name type="scientific">Perspicuibacillus lycopersici</name>
    <dbReference type="NCBI Taxonomy" id="1325689"/>
    <lineage>
        <taxon>Bacteria</taxon>
        <taxon>Bacillati</taxon>
        <taxon>Bacillota</taxon>
        <taxon>Bacilli</taxon>
        <taxon>Bacillales</taxon>
        <taxon>Bacillaceae</taxon>
        <taxon>Perspicuibacillus</taxon>
    </lineage>
</organism>
<keyword evidence="5" id="KW-1185">Reference proteome</keyword>
<dbReference type="PANTHER" id="PTHR39161">
    <property type="entry name" value="ADAPTER PROTEIN MECA"/>
    <property type="match status" value="1"/>
</dbReference>
<comment type="subunit">
    <text evidence="2">Homodimer.</text>
</comment>
<comment type="similarity">
    <text evidence="1">Belongs to the MecA family.</text>
</comment>
<keyword evidence="3" id="KW-0178">Competence</keyword>
<comment type="caution">
    <text evidence="4">The sequence shown here is derived from an EMBL/GenBank/DDBJ whole genome shotgun (WGS) entry which is preliminary data.</text>
</comment>
<dbReference type="PANTHER" id="PTHR39161:SF1">
    <property type="entry name" value="ADAPTER PROTEIN MECA 1"/>
    <property type="match status" value="1"/>
</dbReference>
<evidence type="ECO:0000313" key="4">
    <source>
        <dbReference type="EMBL" id="MCU9613732.1"/>
    </source>
</evidence>
<dbReference type="AlphaFoldDB" id="A0AAE3ISS1"/>
<dbReference type="GO" id="GO:0030420">
    <property type="term" value="P:establishment of competence for transformation"/>
    <property type="evidence" value="ECO:0007669"/>
    <property type="project" value="UniProtKB-KW"/>
</dbReference>
<dbReference type="RefSeq" id="WP_263072970.1">
    <property type="nucleotide sequence ID" value="NZ_JAOUSF010000003.1"/>
</dbReference>
<dbReference type="InterPro" id="IPR038471">
    <property type="entry name" value="MecA_C_sf"/>
</dbReference>
<accession>A0AAE3ISS1</accession>
<evidence type="ECO:0000313" key="5">
    <source>
        <dbReference type="Proteomes" id="UP001209318"/>
    </source>
</evidence>
<gene>
    <name evidence="4" type="ORF">OEV98_09175</name>
</gene>
<proteinExistence type="inferred from homology"/>
<dbReference type="EMBL" id="JAOUSF010000003">
    <property type="protein sequence ID" value="MCU9613732.1"/>
    <property type="molecule type" value="Genomic_DNA"/>
</dbReference>
<sequence length="194" mass="22403">MRLERVGGNQIKITLTYEELADHGFSEEDVGKDPSKWNQLFINIINVASKEYEILLEDTVLIDIFSFHSQGMVLVITLIENDDFFDLVDDTREMEWEDALSASNSLFYIFEEIEDVIQFSIRIYPKFQGGQLLSYNEKYYLFLYIANESLLSNISSLASEYGDPATIGFPFVQEYGKIIISENAIQQLNHYFNG</sequence>
<evidence type="ECO:0000256" key="3">
    <source>
        <dbReference type="ARBA" id="ARBA00023287"/>
    </source>
</evidence>
<evidence type="ECO:0000256" key="2">
    <source>
        <dbReference type="ARBA" id="ARBA00011738"/>
    </source>
</evidence>